<dbReference type="PANTHER" id="PTHR16193">
    <property type="entry name" value="TETRATRICOPEPTIDE REPEAT PROTEIN 27"/>
    <property type="match status" value="1"/>
</dbReference>
<gene>
    <name evidence="5" type="ORF">B0F90DRAFT_1628395</name>
</gene>
<evidence type="ECO:0000256" key="2">
    <source>
        <dbReference type="ARBA" id="ARBA00022803"/>
    </source>
</evidence>
<evidence type="ECO:0000256" key="4">
    <source>
        <dbReference type="SAM" id="MobiDB-lite"/>
    </source>
</evidence>
<dbReference type="Proteomes" id="UP001203297">
    <property type="component" value="Unassembled WGS sequence"/>
</dbReference>
<comment type="caution">
    <text evidence="5">The sequence shown here is derived from an EMBL/GenBank/DDBJ whole genome shotgun (WGS) entry which is preliminary data.</text>
</comment>
<organism evidence="5 6">
    <name type="scientific">Multifurca ochricompacta</name>
    <dbReference type="NCBI Taxonomy" id="376703"/>
    <lineage>
        <taxon>Eukaryota</taxon>
        <taxon>Fungi</taxon>
        <taxon>Dikarya</taxon>
        <taxon>Basidiomycota</taxon>
        <taxon>Agaricomycotina</taxon>
        <taxon>Agaricomycetes</taxon>
        <taxon>Russulales</taxon>
        <taxon>Russulaceae</taxon>
        <taxon>Multifurca</taxon>
    </lineage>
</organism>
<proteinExistence type="predicted"/>
<evidence type="ECO:0000313" key="5">
    <source>
        <dbReference type="EMBL" id="KAI0301519.1"/>
    </source>
</evidence>
<keyword evidence="2 3" id="KW-0802">TPR repeat</keyword>
<dbReference type="AlphaFoldDB" id="A0AAD4M419"/>
<protein>
    <submittedName>
        <fullName evidence="5">TPR-like protein</fullName>
    </submittedName>
</protein>
<dbReference type="EMBL" id="WTXG01000014">
    <property type="protein sequence ID" value="KAI0301519.1"/>
    <property type="molecule type" value="Genomic_DNA"/>
</dbReference>
<dbReference type="PROSITE" id="PS50005">
    <property type="entry name" value="TPR"/>
    <property type="match status" value="1"/>
</dbReference>
<reference evidence="5" key="1">
    <citation type="journal article" date="2022" name="New Phytol.">
        <title>Evolutionary transition to the ectomycorrhizal habit in the genomes of a hyperdiverse lineage of mushroom-forming fungi.</title>
        <authorList>
            <person name="Looney B."/>
            <person name="Miyauchi S."/>
            <person name="Morin E."/>
            <person name="Drula E."/>
            <person name="Courty P.E."/>
            <person name="Kohler A."/>
            <person name="Kuo A."/>
            <person name="LaButti K."/>
            <person name="Pangilinan J."/>
            <person name="Lipzen A."/>
            <person name="Riley R."/>
            <person name="Andreopoulos W."/>
            <person name="He G."/>
            <person name="Johnson J."/>
            <person name="Nolan M."/>
            <person name="Tritt A."/>
            <person name="Barry K.W."/>
            <person name="Grigoriev I.V."/>
            <person name="Nagy L.G."/>
            <person name="Hibbett D."/>
            <person name="Henrissat B."/>
            <person name="Matheny P.B."/>
            <person name="Labbe J."/>
            <person name="Martin F.M."/>
        </authorList>
    </citation>
    <scope>NUCLEOTIDE SEQUENCE</scope>
    <source>
        <strain evidence="5">BPL690</strain>
    </source>
</reference>
<evidence type="ECO:0000313" key="6">
    <source>
        <dbReference type="Proteomes" id="UP001203297"/>
    </source>
</evidence>
<feature type="compositionally biased region" description="Low complexity" evidence="4">
    <location>
        <begin position="305"/>
        <end position="316"/>
    </location>
</feature>
<dbReference type="InterPro" id="IPR044244">
    <property type="entry name" value="TTC27/Emw1"/>
</dbReference>
<keyword evidence="6" id="KW-1185">Reference proteome</keyword>
<sequence>MNFDGEQIQRSLITGQWREQAGVPSQSVIALLGKQVLDGDFKEVLRSPLVRELLTLRSDIPKDLSLPIKSWFEFSVPSAGGDYKQELVRLLTAVACLHAFLQVNWTGPDLDIDPLSLLDLPAPAATSASKKGDDPLINEETLQQKAVAELACAGEPAYHLAQASFLFRLSQILLDREYEHLRSVAWWKVRAWMVHEQLLGEPVAVPRDVLELLGEPLAETYADEPDLVGLLWLERGLLEHYQTNDRAALEYFVRAARATGLQYELTGALGRRTKFQQTDLTQLVLLAESRERGRDEDIRKGEGNRNGNRGAGVNTGKDTATTALEVTSSLDELAKKLPETLALNDDTLLEQTEFTSSNPAAPGSRLSHLDPSKQPALHPIDQSILLSLCLNVRNTSPAHGLTTEQMAPYVGRVISHPENWSVHTVALLLRSRLEAHRTRTVERSTLQLQALVDQMPTADSALADRLRLLHALPLPSKWELERELALRFLSIGVVKSALAIFERLEMWEEAVRCWQAIEQRERALAVVRDLLEGRRAEAEAVLARGKASATGTRRAAFDAAREAKLWCLLGELEPERAREHFERAWKVSRETSGRAMRSLGGYYFERKEYAEAARCLRRAVAINPLLVRSWFILGCACVREEDWEGAREAFTRCVTIDDEDAESWNNLASVYLRMNYVPGRTETQNESPSHDENEGQPSLKVDQAAAIPFENKMLAFRALKQGLKFHYENWRMWMNYTIVSMNVGEFSETCRALGRVVEERAAKVGPESVDEDVLDRLVDAATRQPLDEPENNVHSSNEGQGLLRRVEDLFVRIILPRVSSPRIFRARARLLVSQGRLSEALEAYLEGYRSGTAGQMQAGETDLGRWRDGVREVEDICGVLVNYGPKVEGSKWKLQARSIVRTFMGRTRDFQDEPEWSRLMDLVDDIKQE</sequence>
<name>A0AAD4M419_9AGAM</name>
<dbReference type="InterPro" id="IPR019734">
    <property type="entry name" value="TPR_rpt"/>
</dbReference>
<dbReference type="SMART" id="SM00028">
    <property type="entry name" value="TPR"/>
    <property type="match status" value="3"/>
</dbReference>
<feature type="repeat" description="TPR" evidence="3">
    <location>
        <begin position="593"/>
        <end position="626"/>
    </location>
</feature>
<accession>A0AAD4M419</accession>
<dbReference type="SUPFAM" id="SSF48452">
    <property type="entry name" value="TPR-like"/>
    <property type="match status" value="1"/>
</dbReference>
<dbReference type="PANTHER" id="PTHR16193:SF0">
    <property type="entry name" value="TETRATRICOPEPTIDE REPEAT PROTEIN 27"/>
    <property type="match status" value="1"/>
</dbReference>
<keyword evidence="1" id="KW-0677">Repeat</keyword>
<evidence type="ECO:0000256" key="1">
    <source>
        <dbReference type="ARBA" id="ARBA00022737"/>
    </source>
</evidence>
<feature type="region of interest" description="Disordered" evidence="4">
    <location>
        <begin position="355"/>
        <end position="374"/>
    </location>
</feature>
<feature type="compositionally biased region" description="Basic and acidic residues" evidence="4">
    <location>
        <begin position="291"/>
        <end position="303"/>
    </location>
</feature>
<dbReference type="InterPro" id="IPR011990">
    <property type="entry name" value="TPR-like_helical_dom_sf"/>
</dbReference>
<dbReference type="Gene3D" id="1.25.40.10">
    <property type="entry name" value="Tetratricopeptide repeat domain"/>
    <property type="match status" value="1"/>
</dbReference>
<evidence type="ECO:0000256" key="3">
    <source>
        <dbReference type="PROSITE-ProRule" id="PRU00339"/>
    </source>
</evidence>
<feature type="region of interest" description="Disordered" evidence="4">
    <location>
        <begin position="291"/>
        <end position="317"/>
    </location>
</feature>